<evidence type="ECO:0000313" key="1">
    <source>
        <dbReference type="EMBL" id="CAD7023223.1"/>
    </source>
</evidence>
<comment type="caution">
    <text evidence="1">The sequence shown here is derived from an EMBL/GenBank/DDBJ whole genome shotgun (WGS) entry which is preliminary data.</text>
</comment>
<dbReference type="EMBL" id="CABFWF030000001">
    <property type="protein sequence ID" value="CAD7023223.1"/>
    <property type="molecule type" value="Genomic_DNA"/>
</dbReference>
<sequence>MSYRQVDFDAVAPLMPFDKTASQVAGKGEHFHWEPPENSNYSADPIPFRRPSREELIKPSFVDLTGKKIGRFTVMGVASEIPSNGNGQRWVVRCQCSAYETRKAKVIKAHLDGTSRSEEPPMCCCCSYTRKLQLGYHNPKKAAAAAEAIIGQSR</sequence>
<gene>
    <name evidence="1" type="ORF">REJC140_00134</name>
</gene>
<accession>A0ABM8PCN0</accession>
<evidence type="ECO:0000313" key="2">
    <source>
        <dbReference type="Proteomes" id="UP000606921"/>
    </source>
</evidence>
<keyword evidence="2" id="KW-1185">Reference proteome</keyword>
<reference evidence="1 2" key="1">
    <citation type="submission" date="2020-11" db="EMBL/GenBank/DDBJ databases">
        <authorList>
            <person name="Lassalle F."/>
        </authorList>
    </citation>
    <scope>NUCLEOTIDE SEQUENCE [LARGE SCALE GENOMIC DNA]</scope>
    <source>
        <strain evidence="1 2">JC140</strain>
    </source>
</reference>
<proteinExistence type="predicted"/>
<name>A0ABM8PCN0_9HYPH</name>
<protein>
    <submittedName>
        <fullName evidence="1">Uncharacterized protein</fullName>
    </submittedName>
</protein>
<dbReference type="Proteomes" id="UP000606921">
    <property type="component" value="Unassembled WGS sequence"/>
</dbReference>
<dbReference type="RefSeq" id="WP_142590837.1">
    <property type="nucleotide sequence ID" value="NZ_CABFWF030000001.1"/>
</dbReference>
<organism evidence="1 2">
    <name type="scientific">Pseudorhizobium endolithicum</name>
    <dbReference type="NCBI Taxonomy" id="1191678"/>
    <lineage>
        <taxon>Bacteria</taxon>
        <taxon>Pseudomonadati</taxon>
        <taxon>Pseudomonadota</taxon>
        <taxon>Alphaproteobacteria</taxon>
        <taxon>Hyphomicrobiales</taxon>
        <taxon>Rhizobiaceae</taxon>
        <taxon>Rhizobium/Agrobacterium group</taxon>
        <taxon>Pseudorhizobium</taxon>
    </lineage>
</organism>